<organism evidence="1 2">
    <name type="scientific">Pseudoalteromonas rubra</name>
    <dbReference type="NCBI Taxonomy" id="43658"/>
    <lineage>
        <taxon>Bacteria</taxon>
        <taxon>Pseudomonadati</taxon>
        <taxon>Pseudomonadota</taxon>
        <taxon>Gammaproteobacteria</taxon>
        <taxon>Alteromonadales</taxon>
        <taxon>Pseudoalteromonadaceae</taxon>
        <taxon>Pseudoalteromonas</taxon>
    </lineage>
</organism>
<evidence type="ECO:0000313" key="1">
    <source>
        <dbReference type="EMBL" id="ALU45262.1"/>
    </source>
</evidence>
<accession>A0A0U3GY59</accession>
<name>A0A0U3GY59_9GAMM</name>
<sequence length="241" mass="27027">MSDNFHKLGTRYGFGSHVEESEPTPVDNVLAISAWHSALSRMIAYTWKNWDNDQELDYIVKFPEYYLAKFGFFPQIPAYQTKVRFVIRKGDSVTFTHGDRNAGGTISATVAGEPETQQIVEQLQPCPDYISNNPDFQTSSNIESVTSICGDCEQPPSDEEIKDKLIEMLGLDGHTDGSDLPPLHNGWQFKDMSELTGCFIVTIPPKPDLSHIDNESQKSMVESQAISDFMDICRSQPFTSC</sequence>
<evidence type="ECO:0000313" key="2">
    <source>
        <dbReference type="Proteomes" id="UP000069015"/>
    </source>
</evidence>
<reference evidence="1 2" key="1">
    <citation type="submission" date="2015-12" db="EMBL/GenBank/DDBJ databases">
        <title>Complete genome sequence of Pseudoalteromonas rubra SCSIO 6842, harboring a conjugative plasmid.</title>
        <authorList>
            <person name="Li B."/>
            <person name="Wang X."/>
        </authorList>
    </citation>
    <scope>NUCLEOTIDE SEQUENCE [LARGE SCALE GENOMIC DNA]</scope>
    <source>
        <strain evidence="1 2">SCSIO 6842</strain>
    </source>
</reference>
<dbReference type="RefSeq" id="WP_058798160.1">
    <property type="nucleotide sequence ID" value="NZ_CP013612.1"/>
</dbReference>
<protein>
    <submittedName>
        <fullName evidence="1">Uncharacterized protein</fullName>
    </submittedName>
</protein>
<dbReference type="EMBL" id="CP013612">
    <property type="protein sequence ID" value="ALU45262.1"/>
    <property type="molecule type" value="Genomic_DNA"/>
</dbReference>
<dbReference type="Proteomes" id="UP000069015">
    <property type="component" value="Chromosome 2"/>
</dbReference>
<proteinExistence type="predicted"/>
<dbReference type="KEGG" id="prr:AT705_20085"/>
<dbReference type="AlphaFoldDB" id="A0A0U3GY59"/>
<gene>
    <name evidence="1" type="ORF">AT705_20085</name>
</gene>